<dbReference type="RefSeq" id="WP_143484400.1">
    <property type="nucleotide sequence ID" value="NZ_NKHF01000178.1"/>
</dbReference>
<dbReference type="Proteomes" id="UP000228621">
    <property type="component" value="Unassembled WGS sequence"/>
</dbReference>
<dbReference type="PROSITE" id="PS52004">
    <property type="entry name" value="KS3_2"/>
    <property type="match status" value="1"/>
</dbReference>
<feature type="domain" description="Ketosynthase family 3 (KS3)" evidence="3">
    <location>
        <begin position="9"/>
        <end position="258"/>
    </location>
</feature>
<keyword evidence="1" id="KW-0596">Phosphopantetheine</keyword>
<dbReference type="InterPro" id="IPR014030">
    <property type="entry name" value="Ketoacyl_synth_N"/>
</dbReference>
<dbReference type="GO" id="GO:0005737">
    <property type="term" value="C:cytoplasm"/>
    <property type="evidence" value="ECO:0007669"/>
    <property type="project" value="TreeGrafter"/>
</dbReference>
<accession>A0A2A5JK12</accession>
<proteinExistence type="predicted"/>
<protein>
    <recommendedName>
        <fullName evidence="3">Ketosynthase family 3 (KS3) domain-containing protein</fullName>
    </recommendedName>
</protein>
<dbReference type="Gene3D" id="3.40.47.10">
    <property type="match status" value="1"/>
</dbReference>
<dbReference type="OrthoDB" id="9778690at2"/>
<feature type="non-terminal residue" evidence="4">
    <location>
        <position position="258"/>
    </location>
</feature>
<dbReference type="GO" id="GO:0004312">
    <property type="term" value="F:fatty acid synthase activity"/>
    <property type="evidence" value="ECO:0007669"/>
    <property type="project" value="TreeGrafter"/>
</dbReference>
<dbReference type="PANTHER" id="PTHR43775:SF37">
    <property type="entry name" value="SI:DKEY-61P9.11"/>
    <property type="match status" value="1"/>
</dbReference>
<dbReference type="SUPFAM" id="SSF53901">
    <property type="entry name" value="Thiolase-like"/>
    <property type="match status" value="1"/>
</dbReference>
<comment type="caution">
    <text evidence="4">The sequence shown here is derived from an EMBL/GenBank/DDBJ whole genome shotgun (WGS) entry which is preliminary data.</text>
</comment>
<dbReference type="Pfam" id="PF00109">
    <property type="entry name" value="ketoacyl-synt"/>
    <property type="match status" value="1"/>
</dbReference>
<dbReference type="EMBL" id="NKHF01000178">
    <property type="protein sequence ID" value="PCK29551.1"/>
    <property type="molecule type" value="Genomic_DNA"/>
</dbReference>
<dbReference type="GO" id="GO:0006633">
    <property type="term" value="P:fatty acid biosynthetic process"/>
    <property type="evidence" value="ECO:0007669"/>
    <property type="project" value="TreeGrafter"/>
</dbReference>
<dbReference type="CDD" id="cd00833">
    <property type="entry name" value="PKS"/>
    <property type="match status" value="1"/>
</dbReference>
<evidence type="ECO:0000256" key="1">
    <source>
        <dbReference type="ARBA" id="ARBA00022450"/>
    </source>
</evidence>
<dbReference type="InterPro" id="IPR050091">
    <property type="entry name" value="PKS_NRPS_Biosynth_Enz"/>
</dbReference>
<dbReference type="SMART" id="SM00825">
    <property type="entry name" value="PKS_KS"/>
    <property type="match status" value="1"/>
</dbReference>
<reference evidence="5" key="1">
    <citation type="journal article" date="2019" name="Genome Announc.">
        <title>Draft Genome Sequence of Pseudoalteromonas piscicida Strain 36Y ROTHPW, an Hypersaline Seawater Isolate from the South Coast of Sonora, Mexico.</title>
        <authorList>
            <person name="Sanchez-Diaz R."/>
            <person name="Molina-Garza Z.J."/>
            <person name="Cruz-Suarez L.E."/>
            <person name="Selvin J."/>
            <person name="Kiran G.S."/>
            <person name="Ibarra-Gamez J.C."/>
            <person name="Gomez-Gil B."/>
            <person name="Galaviz-Silva L."/>
        </authorList>
    </citation>
    <scope>NUCLEOTIDE SEQUENCE [LARGE SCALE GENOMIC DNA]</scope>
    <source>
        <strain evidence="5">36Y_RITHPW</strain>
    </source>
</reference>
<name>A0A2A5JK12_PSEO7</name>
<dbReference type="PANTHER" id="PTHR43775">
    <property type="entry name" value="FATTY ACID SYNTHASE"/>
    <property type="match status" value="1"/>
</dbReference>
<dbReference type="GO" id="GO:0071770">
    <property type="term" value="P:DIM/DIP cell wall layer assembly"/>
    <property type="evidence" value="ECO:0007669"/>
    <property type="project" value="TreeGrafter"/>
</dbReference>
<dbReference type="GO" id="GO:0005886">
    <property type="term" value="C:plasma membrane"/>
    <property type="evidence" value="ECO:0007669"/>
    <property type="project" value="TreeGrafter"/>
</dbReference>
<dbReference type="InterPro" id="IPR016039">
    <property type="entry name" value="Thiolase-like"/>
</dbReference>
<evidence type="ECO:0000313" key="5">
    <source>
        <dbReference type="Proteomes" id="UP000228621"/>
    </source>
</evidence>
<evidence type="ECO:0000259" key="3">
    <source>
        <dbReference type="PROSITE" id="PS52004"/>
    </source>
</evidence>
<evidence type="ECO:0000313" key="4">
    <source>
        <dbReference type="EMBL" id="PCK29551.1"/>
    </source>
</evidence>
<dbReference type="AlphaFoldDB" id="A0A2A5JK12"/>
<keyword evidence="2" id="KW-0597">Phosphoprotein</keyword>
<keyword evidence="5" id="KW-1185">Reference proteome</keyword>
<dbReference type="InterPro" id="IPR020841">
    <property type="entry name" value="PKS_Beta-ketoAc_synthase_dom"/>
</dbReference>
<gene>
    <name evidence="4" type="ORF">CEX98_22295</name>
</gene>
<evidence type="ECO:0000256" key="2">
    <source>
        <dbReference type="ARBA" id="ARBA00022553"/>
    </source>
</evidence>
<organism evidence="4 5">
    <name type="scientific">Pseudoalteromonas piscicida</name>
    <dbReference type="NCBI Taxonomy" id="43662"/>
    <lineage>
        <taxon>Bacteria</taxon>
        <taxon>Pseudomonadati</taxon>
        <taxon>Pseudomonadota</taxon>
        <taxon>Gammaproteobacteria</taxon>
        <taxon>Alteromonadales</taxon>
        <taxon>Pseudoalteromonadaceae</taxon>
        <taxon>Pseudoalteromonas</taxon>
    </lineage>
</organism>
<sequence length="258" mass="27717">MTDQNLRTGLEIAVIGMAGKFPSANNIEAFWHNLQNGIEGISRFSDAELLAEGVAEELLNNPAYVKANGLLDSPYLFDSGLFGYPAREAELLDPQLRVMHECAWEALENAGYDASTTGLSIGLFSGATDNLLWLRQVFQMVESSPGDLFEAESLIKRDYFATRLAYKLNLTGPAVNIQTACSTSLVATHMAVQSLLSGDCDMALAGGVSVQPKKEGYLYQEGMIGSPDGHCRAFDTKAKGTVGGEGVGLVLLKRLDDA</sequence>